<evidence type="ECO:0000256" key="5">
    <source>
        <dbReference type="ARBA" id="ARBA00022898"/>
    </source>
</evidence>
<dbReference type="InterPro" id="IPR051326">
    <property type="entry name" value="Kynurenine-oxoglutarate_AT"/>
</dbReference>
<keyword evidence="4 7" id="KW-0808">Transferase</keyword>
<name>A0A1H7HQ01_OLID1</name>
<keyword evidence="3 7" id="KW-0032">Aminotransferase</keyword>
<dbReference type="InterPro" id="IPR015422">
    <property type="entry name" value="PyrdxlP-dep_Trfase_small"/>
</dbReference>
<evidence type="ECO:0000256" key="2">
    <source>
        <dbReference type="ARBA" id="ARBA00007441"/>
    </source>
</evidence>
<comment type="cofactor">
    <cofactor evidence="1">
        <name>pyridoxal 5'-phosphate</name>
        <dbReference type="ChEBI" id="CHEBI:597326"/>
    </cofactor>
</comment>
<evidence type="ECO:0000259" key="6">
    <source>
        <dbReference type="Pfam" id="PF00155"/>
    </source>
</evidence>
<protein>
    <submittedName>
        <fullName evidence="7">Methionine aminotransferase</fullName>
    </submittedName>
</protein>
<evidence type="ECO:0000256" key="1">
    <source>
        <dbReference type="ARBA" id="ARBA00001933"/>
    </source>
</evidence>
<sequence length="383" mass="43761">MINVLSKLPNIQNSIFSTMTALANEYGAINLSQGFPDFDCSPKLINLVHTYMKKGYNQYAPMQGINTLREKIAEMTEDLHQSVYHPDNEITITTGATQAIFTAIASIIRPDDEVICFDPVYDSYAPAIDLCGGMVKTVTLLPNDFAINWEDVKKVFSHKTKLIIINTPQNPTARIFTDQDMQQLIKLTNGTDIFIISDEVYDKVIFDNKKHISVSSYPELRERSFVVSSFGKMFHITGWKVGYCLAPEKLTAEFRKVHQYLVFSVNTPIQYALADFLEDQDEYLSLKNFFQEKRDYFFEALKATSFKALPAEGSYFLLANYDSISQLNDLDFTKELIIKHGVAAVPLSTFYKNKTDKHLIRFCFAKKRETLEKAIESLMKIKI</sequence>
<proteinExistence type="inferred from homology"/>
<dbReference type="Gene3D" id="3.40.640.10">
    <property type="entry name" value="Type I PLP-dependent aspartate aminotransferase-like (Major domain)"/>
    <property type="match status" value="1"/>
</dbReference>
<organism evidence="7 8">
    <name type="scientific">Olivibacter domesticus</name>
    <name type="common">Pseudosphingobacterium domesticum</name>
    <dbReference type="NCBI Taxonomy" id="407022"/>
    <lineage>
        <taxon>Bacteria</taxon>
        <taxon>Pseudomonadati</taxon>
        <taxon>Bacteroidota</taxon>
        <taxon>Sphingobacteriia</taxon>
        <taxon>Sphingobacteriales</taxon>
        <taxon>Sphingobacteriaceae</taxon>
        <taxon>Olivibacter</taxon>
    </lineage>
</organism>
<dbReference type="GO" id="GO:0030170">
    <property type="term" value="F:pyridoxal phosphate binding"/>
    <property type="evidence" value="ECO:0007669"/>
    <property type="project" value="InterPro"/>
</dbReference>
<dbReference type="GO" id="GO:0005737">
    <property type="term" value="C:cytoplasm"/>
    <property type="evidence" value="ECO:0007669"/>
    <property type="project" value="TreeGrafter"/>
</dbReference>
<dbReference type="SUPFAM" id="SSF53383">
    <property type="entry name" value="PLP-dependent transferases"/>
    <property type="match status" value="1"/>
</dbReference>
<evidence type="ECO:0000256" key="4">
    <source>
        <dbReference type="ARBA" id="ARBA00022679"/>
    </source>
</evidence>
<dbReference type="EMBL" id="FOAF01000001">
    <property type="protein sequence ID" value="SEK51110.1"/>
    <property type="molecule type" value="Genomic_DNA"/>
</dbReference>
<dbReference type="CDD" id="cd00609">
    <property type="entry name" value="AAT_like"/>
    <property type="match status" value="1"/>
</dbReference>
<evidence type="ECO:0000313" key="8">
    <source>
        <dbReference type="Proteomes" id="UP000199421"/>
    </source>
</evidence>
<dbReference type="Gene3D" id="3.90.1150.10">
    <property type="entry name" value="Aspartate Aminotransferase, domain 1"/>
    <property type="match status" value="1"/>
</dbReference>
<dbReference type="RefSeq" id="WP_093323481.1">
    <property type="nucleotide sequence ID" value="NZ_FOAF01000001.1"/>
</dbReference>
<keyword evidence="5" id="KW-0663">Pyridoxal phosphate</keyword>
<dbReference type="Proteomes" id="UP000199421">
    <property type="component" value="Unassembled WGS sequence"/>
</dbReference>
<evidence type="ECO:0000256" key="3">
    <source>
        <dbReference type="ARBA" id="ARBA00022576"/>
    </source>
</evidence>
<feature type="domain" description="Aminotransferase class I/classII large" evidence="6">
    <location>
        <begin position="29"/>
        <end position="378"/>
    </location>
</feature>
<dbReference type="AlphaFoldDB" id="A0A1H7HQ01"/>
<dbReference type="Pfam" id="PF00155">
    <property type="entry name" value="Aminotran_1_2"/>
    <property type="match status" value="1"/>
</dbReference>
<accession>A0A1H7HQ01</accession>
<comment type="similarity">
    <text evidence="2">Belongs to the class-I pyridoxal-phosphate-dependent aminotransferase family.</text>
</comment>
<dbReference type="InterPro" id="IPR015424">
    <property type="entry name" value="PyrdxlP-dep_Trfase"/>
</dbReference>
<gene>
    <name evidence="7" type="ORF">SAMN05661044_00416</name>
</gene>
<dbReference type="STRING" id="407022.SAMN05661044_00416"/>
<evidence type="ECO:0000313" key="7">
    <source>
        <dbReference type="EMBL" id="SEK51110.1"/>
    </source>
</evidence>
<dbReference type="NCBIfam" id="NF006569">
    <property type="entry name" value="PRK09082.1"/>
    <property type="match status" value="1"/>
</dbReference>
<dbReference type="FunFam" id="3.40.640.10:FF:000033">
    <property type="entry name" value="Aspartate aminotransferase"/>
    <property type="match status" value="1"/>
</dbReference>
<dbReference type="GO" id="GO:0016212">
    <property type="term" value="F:kynurenine-oxoglutarate transaminase activity"/>
    <property type="evidence" value="ECO:0007669"/>
    <property type="project" value="TreeGrafter"/>
</dbReference>
<dbReference type="InterPro" id="IPR004839">
    <property type="entry name" value="Aminotransferase_I/II_large"/>
</dbReference>
<keyword evidence="8" id="KW-1185">Reference proteome</keyword>
<reference evidence="8" key="1">
    <citation type="submission" date="2016-10" db="EMBL/GenBank/DDBJ databases">
        <authorList>
            <person name="Varghese N."/>
            <person name="Submissions S."/>
        </authorList>
    </citation>
    <scope>NUCLEOTIDE SEQUENCE [LARGE SCALE GENOMIC DNA]</scope>
    <source>
        <strain evidence="8">DSM 18733</strain>
    </source>
</reference>
<dbReference type="PANTHER" id="PTHR43807">
    <property type="entry name" value="FI04487P"/>
    <property type="match status" value="1"/>
</dbReference>
<dbReference type="PANTHER" id="PTHR43807:SF20">
    <property type="entry name" value="FI04487P"/>
    <property type="match status" value="1"/>
</dbReference>
<dbReference type="InterPro" id="IPR015421">
    <property type="entry name" value="PyrdxlP-dep_Trfase_major"/>
</dbReference>
<dbReference type="OrthoDB" id="9802328at2"/>